<reference evidence="7" key="1">
    <citation type="submission" date="2022-03" db="EMBL/GenBank/DDBJ databases">
        <authorList>
            <person name="Lindestad O."/>
        </authorList>
    </citation>
    <scope>NUCLEOTIDE SEQUENCE</scope>
</reference>
<keyword evidence="3 6" id="KW-1133">Transmembrane helix</keyword>
<dbReference type="Gene3D" id="3.40.50.12190">
    <property type="match status" value="1"/>
</dbReference>
<protein>
    <submittedName>
        <fullName evidence="7">Jg26785 protein</fullName>
    </submittedName>
</protein>
<feature type="region of interest" description="Disordered" evidence="5">
    <location>
        <begin position="1"/>
        <end position="75"/>
    </location>
</feature>
<feature type="compositionally biased region" description="Polar residues" evidence="5">
    <location>
        <begin position="93"/>
        <end position="130"/>
    </location>
</feature>
<dbReference type="PANTHER" id="PTHR18843">
    <property type="entry name" value="TORSIN-1A-INTERACTING PROTEIN"/>
    <property type="match status" value="1"/>
</dbReference>
<evidence type="ECO:0000256" key="5">
    <source>
        <dbReference type="SAM" id="MobiDB-lite"/>
    </source>
</evidence>
<feature type="region of interest" description="Disordered" evidence="5">
    <location>
        <begin position="93"/>
        <end position="135"/>
    </location>
</feature>
<dbReference type="PANTHER" id="PTHR18843:SF7">
    <property type="entry name" value="LAMINA-ASSOCIATED POLYPEPTIDE 1B ISOFORM 1-RELATED"/>
    <property type="match status" value="1"/>
</dbReference>
<evidence type="ECO:0000313" key="7">
    <source>
        <dbReference type="EMBL" id="CAH2262095.1"/>
    </source>
</evidence>
<feature type="compositionally biased region" description="Basic and acidic residues" evidence="5">
    <location>
        <begin position="11"/>
        <end position="27"/>
    </location>
</feature>
<dbReference type="Proteomes" id="UP000838756">
    <property type="component" value="Unassembled WGS sequence"/>
</dbReference>
<gene>
    <name evidence="7" type="primary">jg26785</name>
    <name evidence="7" type="ORF">PAEG_LOCUS24072</name>
</gene>
<evidence type="ECO:0000256" key="4">
    <source>
        <dbReference type="ARBA" id="ARBA00023136"/>
    </source>
</evidence>
<evidence type="ECO:0000256" key="1">
    <source>
        <dbReference type="ARBA" id="ARBA00004370"/>
    </source>
</evidence>
<dbReference type="AlphaFoldDB" id="A0A8S4S8R5"/>
<proteinExistence type="predicted"/>
<keyword evidence="4 6" id="KW-0472">Membrane</keyword>
<dbReference type="GO" id="GO:0001671">
    <property type="term" value="F:ATPase activator activity"/>
    <property type="evidence" value="ECO:0007669"/>
    <property type="project" value="InterPro"/>
</dbReference>
<dbReference type="InterPro" id="IPR008662">
    <property type="entry name" value="TOIP1/2"/>
</dbReference>
<evidence type="ECO:0000256" key="3">
    <source>
        <dbReference type="ARBA" id="ARBA00022989"/>
    </source>
</evidence>
<evidence type="ECO:0000313" key="8">
    <source>
        <dbReference type="Proteomes" id="UP000838756"/>
    </source>
</evidence>
<dbReference type="InterPro" id="IPR038599">
    <property type="entry name" value="LAP1C-like_C_sf"/>
</dbReference>
<evidence type="ECO:0000256" key="6">
    <source>
        <dbReference type="SAM" id="Phobius"/>
    </source>
</evidence>
<organism evidence="7 8">
    <name type="scientific">Pararge aegeria aegeria</name>
    <dbReference type="NCBI Taxonomy" id="348720"/>
    <lineage>
        <taxon>Eukaryota</taxon>
        <taxon>Metazoa</taxon>
        <taxon>Ecdysozoa</taxon>
        <taxon>Arthropoda</taxon>
        <taxon>Hexapoda</taxon>
        <taxon>Insecta</taxon>
        <taxon>Pterygota</taxon>
        <taxon>Neoptera</taxon>
        <taxon>Endopterygota</taxon>
        <taxon>Lepidoptera</taxon>
        <taxon>Glossata</taxon>
        <taxon>Ditrysia</taxon>
        <taxon>Papilionoidea</taxon>
        <taxon>Nymphalidae</taxon>
        <taxon>Satyrinae</taxon>
        <taxon>Satyrini</taxon>
        <taxon>Parargina</taxon>
        <taxon>Pararge</taxon>
    </lineage>
</organism>
<feature type="transmembrane region" description="Helical" evidence="6">
    <location>
        <begin position="144"/>
        <end position="164"/>
    </location>
</feature>
<dbReference type="GO" id="GO:0016020">
    <property type="term" value="C:membrane"/>
    <property type="evidence" value="ECO:0007669"/>
    <property type="project" value="UniProtKB-SubCell"/>
</dbReference>
<sequence length="375" mass="42486">MGRYGLNAVRARNERNGPDTEQGHDEVDNVMSKLARPASPVPVRNKKNIRRNSHDINTEYSEDDSDENNVLSKSSPPAFSLYSDELYASANATFQQSDARSSRNVSQDTPEQRRINTSANQQTRSHSQLRQKLPKEKETTSCQFLLQMLLMLLTAGIAVFYIGYYPSEPTKMNSIYDKISFYSDIMDLGEKYKVKDTSILQVRTGVATIFEKQDTGSFIFAYNSKSNSFNPTLFNSFVEDLAATASRFLRNDSDNLYAVVDTVKLKMQTEKEFMNKYEEAVARTGVMLVKDVDNVPSEIAMAFHYYCDEYSPLVRRSAIFFTLNLAKCSNNSDPKSTHEYIEKCLAKKWSNVGEDRIGPLLTRVVNIVVDVTSVI</sequence>
<accession>A0A8S4S8R5</accession>
<evidence type="ECO:0000256" key="2">
    <source>
        <dbReference type="ARBA" id="ARBA00022692"/>
    </source>
</evidence>
<comment type="subcellular location">
    <subcellularLocation>
        <location evidence="1">Membrane</location>
    </subcellularLocation>
</comment>
<comment type="caution">
    <text evidence="7">The sequence shown here is derived from an EMBL/GenBank/DDBJ whole genome shotgun (WGS) entry which is preliminary data.</text>
</comment>
<dbReference type="OrthoDB" id="6258998at2759"/>
<name>A0A8S4S8R5_9NEOP</name>
<keyword evidence="2 6" id="KW-0812">Transmembrane</keyword>
<dbReference type="EMBL" id="CAKXAJ010026211">
    <property type="protein sequence ID" value="CAH2262095.1"/>
    <property type="molecule type" value="Genomic_DNA"/>
</dbReference>
<keyword evidence="8" id="KW-1185">Reference proteome</keyword>
<dbReference type="GO" id="GO:0061024">
    <property type="term" value="P:membrane organization"/>
    <property type="evidence" value="ECO:0007669"/>
    <property type="project" value="TreeGrafter"/>
</dbReference>